<dbReference type="GO" id="GO:0005737">
    <property type="term" value="C:cytoplasm"/>
    <property type="evidence" value="ECO:0007669"/>
    <property type="project" value="TreeGrafter"/>
</dbReference>
<reference evidence="4" key="1">
    <citation type="submission" date="2016-06" db="EMBL/GenBank/DDBJ databases">
        <authorList>
            <person name="Varghese N."/>
            <person name="Submissions Spin"/>
        </authorList>
    </citation>
    <scope>NUCLEOTIDE SEQUENCE [LARGE SCALE GENOMIC DNA]</scope>
    <source>
        <strain evidence="4">DSM 43817</strain>
    </source>
</reference>
<dbReference type="GO" id="GO:0004029">
    <property type="term" value="F:aldehyde dehydrogenase (NAD+) activity"/>
    <property type="evidence" value="ECO:0007669"/>
    <property type="project" value="TreeGrafter"/>
</dbReference>
<protein>
    <submittedName>
        <fullName evidence="3">Nucleoside-diphosphate-sugar epimerase</fullName>
    </submittedName>
</protein>
<dbReference type="STRING" id="145854.GA0074692_2089"/>
<evidence type="ECO:0000313" key="3">
    <source>
        <dbReference type="EMBL" id="SCL26124.1"/>
    </source>
</evidence>
<dbReference type="Proteomes" id="UP000198959">
    <property type="component" value="Unassembled WGS sequence"/>
</dbReference>
<dbReference type="EMBL" id="FMHW01000002">
    <property type="protein sequence ID" value="SCL26124.1"/>
    <property type="molecule type" value="Genomic_DNA"/>
</dbReference>
<accession>A0A1C6S9Q1</accession>
<dbReference type="PANTHER" id="PTHR48079:SF6">
    <property type="entry name" value="NAD(P)-BINDING DOMAIN-CONTAINING PROTEIN-RELATED"/>
    <property type="match status" value="1"/>
</dbReference>
<dbReference type="AlphaFoldDB" id="A0A1C6S9Q1"/>
<dbReference type="InterPro" id="IPR036291">
    <property type="entry name" value="NAD(P)-bd_dom_sf"/>
</dbReference>
<gene>
    <name evidence="3" type="ORF">GA0074692_2089</name>
</gene>
<dbReference type="SUPFAM" id="SSF51735">
    <property type="entry name" value="NAD(P)-binding Rossmann-fold domains"/>
    <property type="match status" value="1"/>
</dbReference>
<keyword evidence="4" id="KW-1185">Reference proteome</keyword>
<feature type="domain" description="NAD-dependent epimerase/dehydratase" evidence="2">
    <location>
        <begin position="79"/>
        <end position="213"/>
    </location>
</feature>
<organism evidence="3 4">
    <name type="scientific">Micromonospora pallida</name>
    <dbReference type="NCBI Taxonomy" id="145854"/>
    <lineage>
        <taxon>Bacteria</taxon>
        <taxon>Bacillati</taxon>
        <taxon>Actinomycetota</taxon>
        <taxon>Actinomycetes</taxon>
        <taxon>Micromonosporales</taxon>
        <taxon>Micromonosporaceae</taxon>
        <taxon>Micromonospora</taxon>
    </lineage>
</organism>
<dbReference type="Pfam" id="PF01370">
    <property type="entry name" value="Epimerase"/>
    <property type="match status" value="1"/>
</dbReference>
<dbReference type="PANTHER" id="PTHR48079">
    <property type="entry name" value="PROTEIN YEEZ"/>
    <property type="match status" value="1"/>
</dbReference>
<evidence type="ECO:0000313" key="4">
    <source>
        <dbReference type="Proteomes" id="UP000198959"/>
    </source>
</evidence>
<evidence type="ECO:0000256" key="1">
    <source>
        <dbReference type="SAM" id="MobiDB-lite"/>
    </source>
</evidence>
<sequence>MAGMRILVLGGTSFVGRAVVGEALTRGHTVTTLNRGLTGPDVPGVEAVRGDRSHDGGLDALHGRSFDAVVDPSGLVPADVLRTARILAPGTGFYAFVSSVSVYPDWKSVPVDERSPVHPGEPDEEGDPADHRRYGPRKVGCEQAVHLVYPRDRALVVRPGTIVGPYDNIGQALWWLDRISRGGTVLAPGEPSRPLQLLDVRDLARFVLGRVENWASGVFNTVPDGPNTTMGAWLGHAVTATGSGAELHWVADEVLLAREVLPWWEMPLWLPDLPENAAAWATSGAAAAAAGLTCRPVSETVADTWRWLASGGRATSMPNLPPVGMGEVRERRILRTALAGR</sequence>
<dbReference type="InterPro" id="IPR001509">
    <property type="entry name" value="Epimerase_deHydtase"/>
</dbReference>
<dbReference type="InterPro" id="IPR051783">
    <property type="entry name" value="NAD(P)-dependent_oxidoreduct"/>
</dbReference>
<proteinExistence type="predicted"/>
<evidence type="ECO:0000259" key="2">
    <source>
        <dbReference type="Pfam" id="PF01370"/>
    </source>
</evidence>
<dbReference type="Gene3D" id="3.40.50.720">
    <property type="entry name" value="NAD(P)-binding Rossmann-like Domain"/>
    <property type="match status" value="1"/>
</dbReference>
<name>A0A1C6S9Q1_9ACTN</name>
<feature type="region of interest" description="Disordered" evidence="1">
    <location>
        <begin position="111"/>
        <end position="135"/>
    </location>
</feature>